<protein>
    <recommendedName>
        <fullName evidence="2">DUF6036 domain-containing protein</fullName>
    </recommendedName>
</protein>
<evidence type="ECO:0000259" key="2">
    <source>
        <dbReference type="Pfam" id="PF19502"/>
    </source>
</evidence>
<keyword evidence="4" id="KW-1185">Reference proteome</keyword>
<dbReference type="AlphaFoldDB" id="W9GFF0"/>
<dbReference type="Proteomes" id="UP000019494">
    <property type="component" value="Unassembled WGS sequence"/>
</dbReference>
<dbReference type="RefSeq" id="WP_205621029.1">
    <property type="nucleotide sequence ID" value="NZ_AWQS01000386.1"/>
</dbReference>
<sequence>MSEHGAELDAEHVRALFQELSNRLAASGAHAQLFVVGGAAMALAYDLSRLTRDVDAVFVPAPEVRHAAEAIAAEQGLEPDWLNDAAKGFLPGQDEHPATAFESESLLVQVASPEYLLAMKLHASRDERDLDDAATLYLRLGYTTAEQGIDLLTSTYPVGRMLPRHRYIVEDVARRAAVRRAAQNDAPQQGDQRSPQQRAERRSKLPSLGASGRGSGRPDAHQPPPSHEL</sequence>
<evidence type="ECO:0000313" key="3">
    <source>
        <dbReference type="EMBL" id="EWT03942.1"/>
    </source>
</evidence>
<feature type="domain" description="DUF6036" evidence="2">
    <location>
        <begin position="13"/>
        <end position="132"/>
    </location>
</feature>
<organism evidence="3 4">
    <name type="scientific">Intrasporangium chromatireducens Q5-1</name>
    <dbReference type="NCBI Taxonomy" id="584657"/>
    <lineage>
        <taxon>Bacteria</taxon>
        <taxon>Bacillati</taxon>
        <taxon>Actinomycetota</taxon>
        <taxon>Actinomycetes</taxon>
        <taxon>Micrococcales</taxon>
        <taxon>Intrasporangiaceae</taxon>
        <taxon>Intrasporangium</taxon>
    </lineage>
</organism>
<reference evidence="4" key="1">
    <citation type="submission" date="2013-08" db="EMBL/GenBank/DDBJ databases">
        <title>Intrasporangium oryzae NRRL B-24470.</title>
        <authorList>
            <person name="Liu H."/>
            <person name="Wang G."/>
        </authorList>
    </citation>
    <scope>NUCLEOTIDE SEQUENCE [LARGE SCALE GENOMIC DNA]</scope>
    <source>
        <strain evidence="4">Q5-1</strain>
    </source>
</reference>
<dbReference type="Pfam" id="PF19502">
    <property type="entry name" value="DUF6036"/>
    <property type="match status" value="1"/>
</dbReference>
<name>W9GFF0_9MICO</name>
<evidence type="ECO:0000256" key="1">
    <source>
        <dbReference type="SAM" id="MobiDB-lite"/>
    </source>
</evidence>
<feature type="compositionally biased region" description="Polar residues" evidence="1">
    <location>
        <begin position="185"/>
        <end position="197"/>
    </location>
</feature>
<comment type="caution">
    <text evidence="3">The sequence shown here is derived from an EMBL/GenBank/DDBJ whole genome shotgun (WGS) entry which is preliminary data.</text>
</comment>
<dbReference type="EMBL" id="AWQS01000386">
    <property type="protein sequence ID" value="EWT03942.1"/>
    <property type="molecule type" value="Genomic_DNA"/>
</dbReference>
<evidence type="ECO:0000313" key="4">
    <source>
        <dbReference type="Proteomes" id="UP000019494"/>
    </source>
</evidence>
<feature type="region of interest" description="Disordered" evidence="1">
    <location>
        <begin position="179"/>
        <end position="229"/>
    </location>
</feature>
<gene>
    <name evidence="3" type="ORF">N864_15835</name>
</gene>
<accession>W9GFF0</accession>
<proteinExistence type="predicted"/>
<dbReference type="InterPro" id="IPR045792">
    <property type="entry name" value="DUF6036"/>
</dbReference>